<dbReference type="PROSITE" id="PS50880">
    <property type="entry name" value="TOPRIM"/>
    <property type="match status" value="1"/>
</dbReference>
<evidence type="ECO:0000256" key="10">
    <source>
        <dbReference type="ARBA" id="ARBA00023125"/>
    </source>
</evidence>
<dbReference type="GO" id="GO:0006269">
    <property type="term" value="P:DNA replication, synthesis of primer"/>
    <property type="evidence" value="ECO:0007669"/>
    <property type="project" value="UniProtKB-UniRule"/>
</dbReference>
<dbReference type="SUPFAM" id="SSF56731">
    <property type="entry name" value="DNA primase core"/>
    <property type="match status" value="1"/>
</dbReference>
<dbReference type="InterPro" id="IPR037068">
    <property type="entry name" value="DNA_primase_core_N_sf"/>
</dbReference>
<dbReference type="InterPro" id="IPR002694">
    <property type="entry name" value="Znf_CHC2"/>
</dbReference>
<evidence type="ECO:0000256" key="6">
    <source>
        <dbReference type="ARBA" id="ARBA00022723"/>
    </source>
</evidence>
<evidence type="ECO:0000256" key="4">
    <source>
        <dbReference type="ARBA" id="ARBA00022695"/>
    </source>
</evidence>
<keyword evidence="2 12" id="KW-0639">Primosome</keyword>
<dbReference type="InterPro" id="IPR030846">
    <property type="entry name" value="DnaG_bac"/>
</dbReference>
<evidence type="ECO:0000256" key="9">
    <source>
        <dbReference type="ARBA" id="ARBA00022842"/>
    </source>
</evidence>
<comment type="similarity">
    <text evidence="12">Belongs to the DnaG primase family.</text>
</comment>
<dbReference type="Gene3D" id="3.40.1360.10">
    <property type="match status" value="1"/>
</dbReference>
<comment type="function">
    <text evidence="12">RNA polymerase that catalyzes the synthesis of short RNA molecules used as primers for DNA polymerase during DNA replication.</text>
</comment>
<dbReference type="CDD" id="cd03364">
    <property type="entry name" value="TOPRIM_DnaG_primases"/>
    <property type="match status" value="1"/>
</dbReference>
<dbReference type="PANTHER" id="PTHR30313">
    <property type="entry name" value="DNA PRIMASE"/>
    <property type="match status" value="1"/>
</dbReference>
<evidence type="ECO:0000256" key="8">
    <source>
        <dbReference type="ARBA" id="ARBA00022833"/>
    </source>
</evidence>
<dbReference type="AlphaFoldDB" id="A0A507SI67"/>
<dbReference type="HAMAP" id="MF_00974">
    <property type="entry name" value="DNA_primase_DnaG"/>
    <property type="match status" value="1"/>
</dbReference>
<keyword evidence="4 12" id="KW-0548">Nucleotidyltransferase</keyword>
<dbReference type="GO" id="GO:0005737">
    <property type="term" value="C:cytoplasm"/>
    <property type="evidence" value="ECO:0007669"/>
    <property type="project" value="TreeGrafter"/>
</dbReference>
<keyword evidence="8 12" id="KW-0862">Zinc</keyword>
<evidence type="ECO:0000256" key="2">
    <source>
        <dbReference type="ARBA" id="ARBA00022515"/>
    </source>
</evidence>
<dbReference type="SMART" id="SM00493">
    <property type="entry name" value="TOPRIM"/>
    <property type="match status" value="1"/>
</dbReference>
<dbReference type="InterPro" id="IPR036977">
    <property type="entry name" value="DNA_primase_Znf_CHC2"/>
</dbReference>
<dbReference type="InterPro" id="IPR034151">
    <property type="entry name" value="TOPRIM_DnaG_bac"/>
</dbReference>
<keyword evidence="5 12" id="KW-0235">DNA replication</keyword>
<feature type="zinc finger region" description="CHC2-type" evidence="12">
    <location>
        <begin position="39"/>
        <end position="63"/>
    </location>
</feature>
<dbReference type="OrthoDB" id="9803773at2"/>
<reference evidence="14 15" key="1">
    <citation type="submission" date="2019-03" db="EMBL/GenBank/DDBJ databases">
        <title>Characterization of a novel Mycoplasma cynos real-time PCR assay.</title>
        <authorList>
            <person name="Tallmadge R.L."/>
            <person name="Mitchell P.K."/>
            <person name="Goodman L."/>
        </authorList>
    </citation>
    <scope>NUCLEOTIDE SEQUENCE [LARGE SCALE GENOMIC DNA]</scope>
    <source>
        <strain evidence="14 15">1642</strain>
    </source>
</reference>
<dbReference type="EC" id="2.7.7.101" evidence="12"/>
<comment type="caution">
    <text evidence="14">The sequence shown here is derived from an EMBL/GenBank/DDBJ whole genome shotgun (WGS) entry which is preliminary data.</text>
</comment>
<dbReference type="NCBIfam" id="TIGR01391">
    <property type="entry name" value="dnaG"/>
    <property type="match status" value="1"/>
</dbReference>
<organism evidence="14 15">
    <name type="scientific">Mycoplasmopsis mucosicanis</name>
    <dbReference type="NCBI Taxonomy" id="458208"/>
    <lineage>
        <taxon>Bacteria</taxon>
        <taxon>Bacillati</taxon>
        <taxon>Mycoplasmatota</taxon>
        <taxon>Mycoplasmoidales</taxon>
        <taxon>Metamycoplasmataceae</taxon>
        <taxon>Mycoplasmopsis</taxon>
    </lineage>
</organism>
<keyword evidence="9" id="KW-0460">Magnesium</keyword>
<dbReference type="Proteomes" id="UP000320801">
    <property type="component" value="Unassembled WGS sequence"/>
</dbReference>
<dbReference type="GO" id="GO:0008270">
    <property type="term" value="F:zinc ion binding"/>
    <property type="evidence" value="ECO:0007669"/>
    <property type="project" value="UniProtKB-UniRule"/>
</dbReference>
<dbReference type="InterPro" id="IPR013264">
    <property type="entry name" value="DNAG_N"/>
</dbReference>
<proteinExistence type="inferred from homology"/>
<evidence type="ECO:0000256" key="7">
    <source>
        <dbReference type="ARBA" id="ARBA00022771"/>
    </source>
</evidence>
<comment type="cofactor">
    <cofactor evidence="12">
        <name>Zn(2+)</name>
        <dbReference type="ChEBI" id="CHEBI:29105"/>
    </cofactor>
    <text evidence="12">Binds 1 zinc ion per monomer.</text>
</comment>
<evidence type="ECO:0000313" key="14">
    <source>
        <dbReference type="EMBL" id="TQC51407.1"/>
    </source>
</evidence>
<keyword evidence="7 12" id="KW-0863">Zinc-finger</keyword>
<comment type="domain">
    <text evidence="12">Contains an N-terminal zinc-binding domain, a central core domain that contains the primase activity, and a C-terminal DnaB-binding domain.</text>
</comment>
<evidence type="ECO:0000256" key="5">
    <source>
        <dbReference type="ARBA" id="ARBA00022705"/>
    </source>
</evidence>
<dbReference type="GO" id="GO:1990077">
    <property type="term" value="C:primosome complex"/>
    <property type="evidence" value="ECO:0007669"/>
    <property type="project" value="UniProtKB-KW"/>
</dbReference>
<dbReference type="Pfam" id="PF01807">
    <property type="entry name" value="Zn_ribbon_DnaG"/>
    <property type="match status" value="1"/>
</dbReference>
<evidence type="ECO:0000256" key="1">
    <source>
        <dbReference type="ARBA" id="ARBA00022478"/>
    </source>
</evidence>
<evidence type="ECO:0000256" key="3">
    <source>
        <dbReference type="ARBA" id="ARBA00022679"/>
    </source>
</evidence>
<keyword evidence="15" id="KW-1185">Reference proteome</keyword>
<comment type="subunit">
    <text evidence="12">Monomer. Interacts with DnaB.</text>
</comment>
<dbReference type="EMBL" id="SMDN01000009">
    <property type="protein sequence ID" value="TQC51407.1"/>
    <property type="molecule type" value="Genomic_DNA"/>
</dbReference>
<dbReference type="Pfam" id="PF13155">
    <property type="entry name" value="Toprim_2"/>
    <property type="match status" value="1"/>
</dbReference>
<dbReference type="SUPFAM" id="SSF57783">
    <property type="entry name" value="Zinc beta-ribbon"/>
    <property type="match status" value="1"/>
</dbReference>
<evidence type="ECO:0000313" key="15">
    <source>
        <dbReference type="Proteomes" id="UP000320801"/>
    </source>
</evidence>
<dbReference type="RefSeq" id="WP_141484066.1">
    <property type="nucleotide sequence ID" value="NZ_SMDN01000009.1"/>
</dbReference>
<accession>A0A507SI67</accession>
<dbReference type="GO" id="GO:0003899">
    <property type="term" value="F:DNA-directed RNA polymerase activity"/>
    <property type="evidence" value="ECO:0007669"/>
    <property type="project" value="UniProtKB-UniRule"/>
</dbReference>
<keyword evidence="3 12" id="KW-0808">Transferase</keyword>
<dbReference type="GO" id="GO:0000428">
    <property type="term" value="C:DNA-directed RNA polymerase complex"/>
    <property type="evidence" value="ECO:0007669"/>
    <property type="project" value="UniProtKB-KW"/>
</dbReference>
<keyword evidence="1 12" id="KW-0240">DNA-directed RNA polymerase</keyword>
<evidence type="ECO:0000256" key="11">
    <source>
        <dbReference type="ARBA" id="ARBA00023163"/>
    </source>
</evidence>
<dbReference type="Pfam" id="PF08275">
    <property type="entry name" value="DNAG_N"/>
    <property type="match status" value="1"/>
</dbReference>
<dbReference type="InterPro" id="IPR006295">
    <property type="entry name" value="DNA_primase_DnaG"/>
</dbReference>
<comment type="catalytic activity">
    <reaction evidence="12">
        <text>ssDNA + n NTP = ssDNA/pppN(pN)n-1 hybrid + (n-1) diphosphate.</text>
        <dbReference type="EC" id="2.7.7.101"/>
    </reaction>
</comment>
<name>A0A507SI67_9BACT</name>
<evidence type="ECO:0000259" key="13">
    <source>
        <dbReference type="PROSITE" id="PS50880"/>
    </source>
</evidence>
<dbReference type="InterPro" id="IPR006171">
    <property type="entry name" value="TOPRIM_dom"/>
</dbReference>
<dbReference type="SMART" id="SM00400">
    <property type="entry name" value="ZnF_CHCC"/>
    <property type="match status" value="1"/>
</dbReference>
<dbReference type="InterPro" id="IPR050219">
    <property type="entry name" value="DnaG_primase"/>
</dbReference>
<dbReference type="Gene3D" id="3.90.980.10">
    <property type="entry name" value="DNA primase, catalytic core, N-terminal domain"/>
    <property type="match status" value="1"/>
</dbReference>
<dbReference type="PANTHER" id="PTHR30313:SF2">
    <property type="entry name" value="DNA PRIMASE"/>
    <property type="match status" value="1"/>
</dbReference>
<keyword evidence="11 12" id="KW-0804">Transcription</keyword>
<keyword evidence="6 12" id="KW-0479">Metal-binding</keyword>
<feature type="domain" description="Toprim" evidence="13">
    <location>
        <begin position="254"/>
        <end position="333"/>
    </location>
</feature>
<keyword evidence="10 12" id="KW-0238">DNA-binding</keyword>
<sequence length="636" mass="73383">MSTNLRNIHDELIAKLDIVEQINKYVTLTKKGQSYVCLCPFHDDSNPSMNVSPSKRIFKCFVCGEGGDVVRFVSKFQKISYPQALKMLADQSGIAYSSNTFYEPKSNYSELDLQVIDLLERVNSFYKLEFIKLKNSLLYDFFTSRQLNNELLSLFDIGYASKDSFLEFFGDEIKQNALIFAKAGLIHADSKQPIFANRITFAIRNSEGKVVGFSARTLNKDEKPKYINSAESTIFQKSEILYNFQQANQNIVDHELIIVEGFFDVIALAKIKRLNAVALMGTALTLKHLKLLKNKNIILFLDGDNAGQKASLASAKFLLSKGIDVRIVANKTRLDPDEIIKELGIEYLQNMLANAPAALDFVYDYFKTQYSLISGSNNDLNSIQHFVACINEYIQYSSPTVQSYYKSKVNSDFKYTPDFDQNHSKTSEFDLSVNDEYFGFEDTNTFLAHDFVPDYIPPEPLDINAPNFSEKPYKIAQHSQNKNKLSWIDLLFYLILDHPDLYDLFIQRQQKVNEKMSLNVFNDYKHSIMNQMMQGNLNNNQKQDIRQTLTHNDEQLTKIYENYRQNFGRGSNDSNSIYEDFEFVYNKARIEADEEYINDTKQPFNKEMIAQNDNLFNERSKNIIIIQGRKDKNVKK</sequence>
<evidence type="ECO:0000256" key="12">
    <source>
        <dbReference type="HAMAP-Rule" id="MF_00974"/>
    </source>
</evidence>
<gene>
    <name evidence="12 14" type="primary">dnaG</name>
    <name evidence="14" type="ORF">E1I18_02710</name>
</gene>
<dbReference type="GO" id="GO:0003677">
    <property type="term" value="F:DNA binding"/>
    <property type="evidence" value="ECO:0007669"/>
    <property type="project" value="UniProtKB-KW"/>
</dbReference>
<dbReference type="FunFam" id="3.90.580.10:FF:000001">
    <property type="entry name" value="DNA primase"/>
    <property type="match status" value="1"/>
</dbReference>
<protein>
    <recommendedName>
        <fullName evidence="12">DNA primase</fullName>
        <ecNumber evidence="12">2.7.7.101</ecNumber>
    </recommendedName>
</protein>
<dbReference type="Gene3D" id="3.90.580.10">
    <property type="entry name" value="Zinc finger, CHC2-type domain"/>
    <property type="match status" value="1"/>
</dbReference>